<keyword evidence="1" id="KW-0472">Membrane</keyword>
<evidence type="ECO:0000256" key="1">
    <source>
        <dbReference type="SAM" id="Phobius"/>
    </source>
</evidence>
<reference evidence="2" key="1">
    <citation type="submission" date="2020-11" db="EMBL/GenBank/DDBJ databases">
        <authorList>
            <person name="Whitehead M."/>
        </authorList>
    </citation>
    <scope>NUCLEOTIDE SEQUENCE</scope>
    <source>
        <strain evidence="2">EGII</strain>
    </source>
</reference>
<dbReference type="Proteomes" id="UP000606786">
    <property type="component" value="Unassembled WGS sequence"/>
</dbReference>
<name>A0A811VD69_CERCA</name>
<evidence type="ECO:0000313" key="2">
    <source>
        <dbReference type="EMBL" id="CAD7012941.1"/>
    </source>
</evidence>
<keyword evidence="1" id="KW-1133">Transmembrane helix</keyword>
<accession>A0A811VD69</accession>
<keyword evidence="3" id="KW-1185">Reference proteome</keyword>
<dbReference type="EMBL" id="CAJHJT010000056">
    <property type="protein sequence ID" value="CAD7012941.1"/>
    <property type="molecule type" value="Genomic_DNA"/>
</dbReference>
<keyword evidence="1" id="KW-0812">Transmembrane</keyword>
<protein>
    <submittedName>
        <fullName evidence="2">(Mediterranean fruit fly) hypothetical protein</fullName>
    </submittedName>
</protein>
<comment type="caution">
    <text evidence="2">The sequence shown here is derived from an EMBL/GenBank/DDBJ whole genome shotgun (WGS) entry which is preliminary data.</text>
</comment>
<dbReference type="AlphaFoldDB" id="A0A811VD69"/>
<proteinExistence type="predicted"/>
<feature type="transmembrane region" description="Helical" evidence="1">
    <location>
        <begin position="211"/>
        <end position="228"/>
    </location>
</feature>
<evidence type="ECO:0000313" key="3">
    <source>
        <dbReference type="Proteomes" id="UP000606786"/>
    </source>
</evidence>
<dbReference type="OrthoDB" id="8009808at2759"/>
<gene>
    <name evidence="2" type="ORF">CCAP1982_LOCUS21037</name>
</gene>
<sequence>MHEEVTKAEVSNHISHHVSERVKLYEASMKESASPSHLKINKNNNIRCVVPVGVSIVLFTLYLATTAVHSNYGNHGNSEEWKDKEIGRAAAESETQEALNRIKILEKLLEFKDLCTELEVFTKDLRWVNEIIEKDQYTEVEAECEDMIKESMEASGCGESNDGEIERSELIDHEKGNIVVEEDTGNNHSTTNNNGKKEQLKTAKKANTAEPIIYVFALVFIYLLLKAASDINQHYKSQNKGDKRLRRCSLQSYAQTHKQDRRASKGLHRLCTRTY</sequence>
<organism evidence="2 3">
    <name type="scientific">Ceratitis capitata</name>
    <name type="common">Mediterranean fruit fly</name>
    <name type="synonym">Tephritis capitata</name>
    <dbReference type="NCBI Taxonomy" id="7213"/>
    <lineage>
        <taxon>Eukaryota</taxon>
        <taxon>Metazoa</taxon>
        <taxon>Ecdysozoa</taxon>
        <taxon>Arthropoda</taxon>
        <taxon>Hexapoda</taxon>
        <taxon>Insecta</taxon>
        <taxon>Pterygota</taxon>
        <taxon>Neoptera</taxon>
        <taxon>Endopterygota</taxon>
        <taxon>Diptera</taxon>
        <taxon>Brachycera</taxon>
        <taxon>Muscomorpha</taxon>
        <taxon>Tephritoidea</taxon>
        <taxon>Tephritidae</taxon>
        <taxon>Ceratitis</taxon>
        <taxon>Ceratitis</taxon>
    </lineage>
</organism>